<keyword evidence="3" id="KW-1185">Reference proteome</keyword>
<organism evidence="2 3">
    <name type="scientific">Botrytis hyacinthi</name>
    <dbReference type="NCBI Taxonomy" id="278943"/>
    <lineage>
        <taxon>Eukaryota</taxon>
        <taxon>Fungi</taxon>
        <taxon>Dikarya</taxon>
        <taxon>Ascomycota</taxon>
        <taxon>Pezizomycotina</taxon>
        <taxon>Leotiomycetes</taxon>
        <taxon>Helotiales</taxon>
        <taxon>Sclerotiniaceae</taxon>
        <taxon>Botrytis</taxon>
    </lineage>
</organism>
<evidence type="ECO:0000313" key="2">
    <source>
        <dbReference type="EMBL" id="TGO37954.1"/>
    </source>
</evidence>
<reference evidence="2 3" key="1">
    <citation type="submission" date="2017-12" db="EMBL/GenBank/DDBJ databases">
        <title>Comparative genomics of Botrytis spp.</title>
        <authorList>
            <person name="Valero-Jimenez C.A."/>
            <person name="Tapia P."/>
            <person name="Veloso J."/>
            <person name="Silva-Moreno E."/>
            <person name="Staats M."/>
            <person name="Valdes J.H."/>
            <person name="Van Kan J.A.L."/>
        </authorList>
    </citation>
    <scope>NUCLEOTIDE SEQUENCE [LARGE SCALE GENOMIC DNA]</scope>
    <source>
        <strain evidence="2 3">Bh0001</strain>
    </source>
</reference>
<sequence length="309" mass="35469">MDMETTQKPESVVAKTPADGEEETIHKARSGAACDKSGGTYDRIVAYQRHGSFRFTDLPAEIRKLIFQLIASTFLHFDPESKMYSNHVIVGQYTPWKLRDENYMRVADEEESSRSTGNTWGAKLGWAYLEWVRGSANVSMQFRLELSSIIWERSRIYCRGDTKKPALGHFLTASPVITKGIKELVVDISLEDYLHLERDNNESIQSYNGGFQALMELISQKFGLECLMLRLSGTKSALFNLAEGEEGHTELDEDGYDLFRKADQQFKLTWEPKIREALLPDVLRPQTPKTDRNYYLEYREKEQEIGAIE</sequence>
<evidence type="ECO:0000313" key="3">
    <source>
        <dbReference type="Proteomes" id="UP000297814"/>
    </source>
</evidence>
<dbReference type="EMBL" id="PQXK01000085">
    <property type="protein sequence ID" value="TGO37954.1"/>
    <property type="molecule type" value="Genomic_DNA"/>
</dbReference>
<proteinExistence type="predicted"/>
<evidence type="ECO:0000256" key="1">
    <source>
        <dbReference type="SAM" id="MobiDB-lite"/>
    </source>
</evidence>
<comment type="caution">
    <text evidence="2">The sequence shown here is derived from an EMBL/GenBank/DDBJ whole genome shotgun (WGS) entry which is preliminary data.</text>
</comment>
<name>A0A4Z1GLZ7_9HELO</name>
<accession>A0A4Z1GLZ7</accession>
<gene>
    <name evidence="2" type="ORF">BHYA_0085g00310</name>
</gene>
<dbReference type="AlphaFoldDB" id="A0A4Z1GLZ7"/>
<protein>
    <submittedName>
        <fullName evidence="2">Uncharacterized protein</fullName>
    </submittedName>
</protein>
<dbReference type="Proteomes" id="UP000297814">
    <property type="component" value="Unassembled WGS sequence"/>
</dbReference>
<feature type="region of interest" description="Disordered" evidence="1">
    <location>
        <begin position="1"/>
        <end position="34"/>
    </location>
</feature>